<dbReference type="AlphaFoldDB" id="A0A087S3M0"/>
<name>A0A087S3M0_9ARCH</name>
<comment type="caution">
    <text evidence="1">The sequence shown here is derived from an EMBL/GenBank/DDBJ whole genome shotgun (WGS) entry which is preliminary data.</text>
</comment>
<reference evidence="1 2" key="1">
    <citation type="submission" date="2014-06" db="EMBL/GenBank/DDBJ databases">
        <authorList>
            <person name="Ngugi D.K."/>
            <person name="Blom J."/>
            <person name="Alam I."/>
            <person name="Rashid M."/>
            <person name="Baalawi W."/>
            <person name="Zhang G."/>
            <person name="Hikmawan T."/>
            <person name="Guan Y."/>
            <person name="Antunes A."/>
            <person name="Siam R."/>
            <person name="El-Dorry H."/>
            <person name="Bajic V."/>
            <person name="Stingl U."/>
        </authorList>
    </citation>
    <scope>NUCLEOTIDE SEQUENCE [LARGE SCALE GENOMIC DNA]</scope>
    <source>
        <strain evidence="1">SCGC AAA799-P11</strain>
    </source>
</reference>
<proteinExistence type="predicted"/>
<keyword evidence="2" id="KW-1185">Reference proteome</keyword>
<sequence>MHKLSFVKTMEQFDLMISVMDDANKKNNFMFRELCVEVFRKSYSKLKSKNDLNVTANFLVGELFSAINNNKTRNKVTRAKSLRKLNAKKKVLTYSDLNKVCQFIKTSEFSLVVKLLKIQHNYGLNEAISAISD</sequence>
<dbReference type="EMBL" id="JOSZ01000001">
    <property type="protein sequence ID" value="KFM20324.1"/>
    <property type="molecule type" value="Genomic_DNA"/>
</dbReference>
<evidence type="ECO:0000313" key="2">
    <source>
        <dbReference type="Proteomes" id="UP000029387"/>
    </source>
</evidence>
<dbReference type="Proteomes" id="UP000029387">
    <property type="component" value="Unassembled WGS sequence"/>
</dbReference>
<accession>A0A087S3M0</accession>
<gene>
    <name evidence="1" type="ORF">AAA799P11_00071</name>
</gene>
<evidence type="ECO:0000313" key="1">
    <source>
        <dbReference type="EMBL" id="KFM20324.1"/>
    </source>
</evidence>
<protein>
    <submittedName>
        <fullName evidence="1">Uncharacterized protein</fullName>
    </submittedName>
</protein>
<organism evidence="1 2">
    <name type="scientific">Marine Group I thaumarchaeote SCGC AAA799-P11</name>
    <dbReference type="NCBI Taxonomy" id="1502295"/>
    <lineage>
        <taxon>Archaea</taxon>
        <taxon>Nitrososphaerota</taxon>
        <taxon>Marine Group I</taxon>
    </lineage>
</organism>